<proteinExistence type="predicted"/>
<dbReference type="EMBL" id="JAUSVV010000003">
    <property type="protein sequence ID" value="MDQ0442516.1"/>
    <property type="molecule type" value="Genomic_DNA"/>
</dbReference>
<keyword evidence="1" id="KW-0489">Methyltransferase</keyword>
<name>A0ABU0HJM3_9HYPH</name>
<accession>A0ABU0HJM3</accession>
<keyword evidence="2" id="KW-0808">Transferase</keyword>
<protein>
    <submittedName>
        <fullName evidence="3">O-methyltransferase YrrM</fullName>
    </submittedName>
</protein>
<evidence type="ECO:0000313" key="4">
    <source>
        <dbReference type="Proteomes" id="UP001236369"/>
    </source>
</evidence>
<evidence type="ECO:0000313" key="3">
    <source>
        <dbReference type="EMBL" id="MDQ0442516.1"/>
    </source>
</evidence>
<dbReference type="PANTHER" id="PTHR40048">
    <property type="entry name" value="RHAMNOSYL O-METHYLTRANSFERASE"/>
    <property type="match status" value="1"/>
</dbReference>
<evidence type="ECO:0000256" key="1">
    <source>
        <dbReference type="ARBA" id="ARBA00022603"/>
    </source>
</evidence>
<reference evidence="3 4" key="1">
    <citation type="submission" date="2023-07" db="EMBL/GenBank/DDBJ databases">
        <title>Genomic Encyclopedia of Type Strains, Phase IV (KMG-IV): sequencing the most valuable type-strain genomes for metagenomic binning, comparative biology and taxonomic classification.</title>
        <authorList>
            <person name="Goeker M."/>
        </authorList>
    </citation>
    <scope>NUCLEOTIDE SEQUENCE [LARGE SCALE GENOMIC DNA]</scope>
    <source>
        <strain evidence="3 4">DSM 19562</strain>
    </source>
</reference>
<sequence length="243" mass="27436">MINLPKKIMDVVNTYDSQTGYYKKNNGEPDGIHTELEVLEIWYNLCRMIRPTRVIETGVYQGLSTCYLAAAMHDNGLGGKIYGIDPLPQNHLWIGTELEKYIEYLSIFSYGALPYLVGQEYDLLIVDSEHTYKTANLELVNFEPLVRPGGYIIMHDTLFHDGVAQAARALYDSPRFEVITFETPRAKQTPNIKDPVSMGLTIARKVNHGPPISTDPGWIGVGERDPVGPEPWLRRVVRRASDV</sequence>
<comment type="caution">
    <text evidence="3">The sequence shown here is derived from an EMBL/GenBank/DDBJ whole genome shotgun (WGS) entry which is preliminary data.</text>
</comment>
<dbReference type="SUPFAM" id="SSF53335">
    <property type="entry name" value="S-adenosyl-L-methionine-dependent methyltransferases"/>
    <property type="match status" value="1"/>
</dbReference>
<gene>
    <name evidence="3" type="ORF">QO016_002010</name>
</gene>
<dbReference type="RefSeq" id="WP_238248595.1">
    <property type="nucleotide sequence ID" value="NZ_BPQX01000021.1"/>
</dbReference>
<dbReference type="Pfam" id="PF13578">
    <property type="entry name" value="Methyltransf_24"/>
    <property type="match status" value="1"/>
</dbReference>
<dbReference type="PANTHER" id="PTHR40048:SF1">
    <property type="entry name" value="RHAMNOSYL O-METHYLTRANSFERASE"/>
    <property type="match status" value="1"/>
</dbReference>
<organism evidence="3 4">
    <name type="scientific">Methylobacterium persicinum</name>
    <dbReference type="NCBI Taxonomy" id="374426"/>
    <lineage>
        <taxon>Bacteria</taxon>
        <taxon>Pseudomonadati</taxon>
        <taxon>Pseudomonadota</taxon>
        <taxon>Alphaproteobacteria</taxon>
        <taxon>Hyphomicrobiales</taxon>
        <taxon>Methylobacteriaceae</taxon>
        <taxon>Methylobacterium</taxon>
    </lineage>
</organism>
<evidence type="ECO:0000256" key="2">
    <source>
        <dbReference type="ARBA" id="ARBA00022679"/>
    </source>
</evidence>
<keyword evidence="4" id="KW-1185">Reference proteome</keyword>
<dbReference type="Proteomes" id="UP001236369">
    <property type="component" value="Unassembled WGS sequence"/>
</dbReference>
<dbReference type="Gene3D" id="3.40.50.150">
    <property type="entry name" value="Vaccinia Virus protein VP39"/>
    <property type="match status" value="1"/>
</dbReference>
<dbReference type="InterPro" id="IPR029063">
    <property type="entry name" value="SAM-dependent_MTases_sf"/>
</dbReference>